<keyword evidence="3" id="KW-0653">Protein transport</keyword>
<dbReference type="Pfam" id="PF02556">
    <property type="entry name" value="SecB"/>
    <property type="match status" value="1"/>
</dbReference>
<comment type="similarity">
    <text evidence="1">Belongs to the SecB family.</text>
</comment>
<evidence type="ECO:0000256" key="3">
    <source>
        <dbReference type="ARBA" id="ARBA00022927"/>
    </source>
</evidence>
<evidence type="ECO:0000256" key="1">
    <source>
        <dbReference type="ARBA" id="ARBA00009990"/>
    </source>
</evidence>
<dbReference type="GO" id="GO:0051082">
    <property type="term" value="F:unfolded protein binding"/>
    <property type="evidence" value="ECO:0007669"/>
    <property type="project" value="InterPro"/>
</dbReference>
<gene>
    <name evidence="5" type="ORF">F988_02523</name>
</gene>
<evidence type="ECO:0000256" key="2">
    <source>
        <dbReference type="ARBA" id="ARBA00022448"/>
    </source>
</evidence>
<dbReference type="GeneID" id="99690848"/>
<dbReference type="SUPFAM" id="SSF54611">
    <property type="entry name" value="SecB-like"/>
    <property type="match status" value="1"/>
</dbReference>
<reference evidence="5 6" key="1">
    <citation type="submission" date="2013-02" db="EMBL/GenBank/DDBJ databases">
        <title>The Genome Sequence of Acinetobacter parvus CIP 108168.</title>
        <authorList>
            <consortium name="The Broad Institute Genome Sequencing Platform"/>
            <consortium name="The Broad Institute Genome Sequencing Center for Infectious Disease"/>
            <person name="Cerqueira G."/>
            <person name="Feldgarden M."/>
            <person name="Courvalin P."/>
            <person name="Perichon B."/>
            <person name="Grillot-Courvalin C."/>
            <person name="Clermont D."/>
            <person name="Rocha E."/>
            <person name="Yoon E.-J."/>
            <person name="Nemec A."/>
            <person name="Walker B."/>
            <person name="Young S.K."/>
            <person name="Zeng Q."/>
            <person name="Gargeya S."/>
            <person name="Fitzgerald M."/>
            <person name="Haas B."/>
            <person name="Abouelleil A."/>
            <person name="Alvarado L."/>
            <person name="Arachchi H.M."/>
            <person name="Berlin A.M."/>
            <person name="Chapman S.B."/>
            <person name="Dewar J."/>
            <person name="Goldberg J."/>
            <person name="Griggs A."/>
            <person name="Gujja S."/>
            <person name="Hansen M."/>
            <person name="Howarth C."/>
            <person name="Imamovic A."/>
            <person name="Larimer J."/>
            <person name="McCowan C."/>
            <person name="Murphy C."/>
            <person name="Neiman D."/>
            <person name="Pearson M."/>
            <person name="Priest M."/>
            <person name="Roberts A."/>
            <person name="Saif S."/>
            <person name="Shea T."/>
            <person name="Sisk P."/>
            <person name="Sykes S."/>
            <person name="Wortman J."/>
            <person name="Nusbaum C."/>
            <person name="Birren B."/>
        </authorList>
    </citation>
    <scope>NUCLEOTIDE SEQUENCE [LARGE SCALE GENOMIC DNA]</scope>
    <source>
        <strain evidence="5 6">CIP 108168</strain>
    </source>
</reference>
<evidence type="ECO:0000313" key="5">
    <source>
        <dbReference type="EMBL" id="ENU35243.1"/>
    </source>
</evidence>
<organism evidence="5 6">
    <name type="scientific">Acinetobacter parvus DSM 16617 = CIP 108168</name>
    <dbReference type="NCBI Taxonomy" id="981333"/>
    <lineage>
        <taxon>Bacteria</taxon>
        <taxon>Pseudomonadati</taxon>
        <taxon>Pseudomonadota</taxon>
        <taxon>Gammaproteobacteria</taxon>
        <taxon>Moraxellales</taxon>
        <taxon>Moraxellaceae</taxon>
        <taxon>Acinetobacter</taxon>
    </lineage>
</organism>
<evidence type="ECO:0000256" key="4">
    <source>
        <dbReference type="ARBA" id="ARBA00023010"/>
    </source>
</evidence>
<dbReference type="RefSeq" id="WP_004683333.1">
    <property type="nucleotide sequence ID" value="NZ_AIEB01000018.1"/>
</dbReference>
<dbReference type="GO" id="GO:0051262">
    <property type="term" value="P:protein tetramerization"/>
    <property type="evidence" value="ECO:0007669"/>
    <property type="project" value="InterPro"/>
</dbReference>
<dbReference type="Proteomes" id="UP000023776">
    <property type="component" value="Unassembled WGS sequence"/>
</dbReference>
<keyword evidence="2" id="KW-0813">Transport</keyword>
<dbReference type="InterPro" id="IPR003708">
    <property type="entry name" value="SecB"/>
</dbReference>
<dbReference type="PATRIC" id="fig|981333.9.peg.2578"/>
<dbReference type="HOGENOM" id="CLU_136678_5_0_6"/>
<dbReference type="InterPro" id="IPR035958">
    <property type="entry name" value="SecB-like_sf"/>
</dbReference>
<dbReference type="GO" id="GO:0015031">
    <property type="term" value="P:protein transport"/>
    <property type="evidence" value="ECO:0007669"/>
    <property type="project" value="UniProtKB-KW"/>
</dbReference>
<protein>
    <recommendedName>
        <fullName evidence="7">Protein-export protein SecB</fullName>
    </recommendedName>
</protein>
<dbReference type="AlphaFoldDB" id="N8RIM6"/>
<dbReference type="EMBL" id="APOM01000057">
    <property type="protein sequence ID" value="ENU35243.1"/>
    <property type="molecule type" value="Genomic_DNA"/>
</dbReference>
<keyword evidence="6" id="KW-1185">Reference proteome</keyword>
<evidence type="ECO:0000313" key="6">
    <source>
        <dbReference type="Proteomes" id="UP000023776"/>
    </source>
</evidence>
<keyword evidence="4" id="KW-0811">Translocation</keyword>
<dbReference type="Gene3D" id="3.10.420.10">
    <property type="entry name" value="SecB-like"/>
    <property type="match status" value="1"/>
</dbReference>
<name>N8RIM6_9GAMM</name>
<sequence>MQISLKTFHTRKLTLNTIIDDFVKENSNDFELSLRVGIVNSESNMDAIIQFSISLNAENKFQLDCDYEAIFQTDTILNEELVKTEKFLHINAPAIAYPYVRAFISNVLLVSNLDPAILPVINFQKLFENNIKSIS</sequence>
<comment type="caution">
    <text evidence="5">The sequence shown here is derived from an EMBL/GenBank/DDBJ whole genome shotgun (WGS) entry which is preliminary data.</text>
</comment>
<proteinExistence type="inferred from homology"/>
<accession>N8RIM6</accession>
<evidence type="ECO:0008006" key="7">
    <source>
        <dbReference type="Google" id="ProtNLM"/>
    </source>
</evidence>